<comment type="caution">
    <text evidence="1">The sequence shown here is derived from an EMBL/GenBank/DDBJ whole genome shotgun (WGS) entry which is preliminary data.</text>
</comment>
<sequence>MTPMMITLLIVAGVAVLIAIGLLNNTIEANKVARTRLRHELTDRLRRCADISETFPGQLITPELKLLLYRIELHMSQKLLPLDKGNTALKARIPELEALVAQGNEVQVNNPPNPILTEDRAKEVSYQLEVMHHQIIRATQEGVLAPGESRHWVNQIRHLLVLLHIEFFNNLGQQAFQQGEPGHARLAFERGVQYLKKQPEPSVYSEQLRYLEKLLARANDMVMNNIRHHQDDASALTEGLKDLTADEEAQWKKRAIYD</sequence>
<dbReference type="Proteomes" id="UP000805841">
    <property type="component" value="Unassembled WGS sequence"/>
</dbReference>
<dbReference type="EMBL" id="JAAOCA010000002">
    <property type="protein sequence ID" value="MBD1597574.1"/>
    <property type="molecule type" value="Genomic_DNA"/>
</dbReference>
<protein>
    <submittedName>
        <fullName evidence="1">Uncharacterized protein</fullName>
    </submittedName>
</protein>
<dbReference type="RefSeq" id="WP_190416997.1">
    <property type="nucleotide sequence ID" value="NZ_JAAOCA010000002.1"/>
</dbReference>
<gene>
    <name evidence="1" type="ORF">HAQ05_02455</name>
</gene>
<evidence type="ECO:0000313" key="2">
    <source>
        <dbReference type="Proteomes" id="UP000805841"/>
    </source>
</evidence>
<proteinExistence type="predicted"/>
<accession>A0ABR7YWJ2</accession>
<evidence type="ECO:0000313" key="1">
    <source>
        <dbReference type="EMBL" id="MBD1597574.1"/>
    </source>
</evidence>
<keyword evidence="2" id="KW-1185">Reference proteome</keyword>
<reference evidence="1 2" key="1">
    <citation type="journal article" date="2020" name="Insects">
        <title>Bacteria Belonging to Pseudomonas typographi sp. nov. from the Bark Beetle Ips typographus Have Genomic Potential to Aid in the Host Ecology.</title>
        <authorList>
            <person name="Peral-Aranega E."/>
            <person name="Saati-Santamaria Z."/>
            <person name="Kolarik M."/>
            <person name="Rivas R."/>
            <person name="Garcia-Fraile P."/>
        </authorList>
    </citation>
    <scope>NUCLEOTIDE SEQUENCE [LARGE SCALE GENOMIC DNA]</scope>
    <source>
        <strain evidence="1 2">CA3A</strain>
    </source>
</reference>
<name>A0ABR7YWJ2_9PSED</name>
<organism evidence="1 2">
    <name type="scientific">Pseudomonas typographi</name>
    <dbReference type="NCBI Taxonomy" id="2715964"/>
    <lineage>
        <taxon>Bacteria</taxon>
        <taxon>Pseudomonadati</taxon>
        <taxon>Pseudomonadota</taxon>
        <taxon>Gammaproteobacteria</taxon>
        <taxon>Pseudomonadales</taxon>
        <taxon>Pseudomonadaceae</taxon>
        <taxon>Pseudomonas</taxon>
    </lineage>
</organism>